<reference evidence="1" key="1">
    <citation type="submission" date="2023-07" db="EMBL/GenBank/DDBJ databases">
        <title>Genomic Encyclopedia of Type Strains, Phase IV (KMG-IV): sequencing the most valuable type-strain genomes for metagenomic binning, comparative biology and taxonomic classification.</title>
        <authorList>
            <person name="Goeker M."/>
        </authorList>
    </citation>
    <scope>NUCLEOTIDE SEQUENCE</scope>
    <source>
        <strain evidence="1">DSM 24202</strain>
    </source>
</reference>
<dbReference type="AlphaFoldDB" id="A0AAE4APM7"/>
<gene>
    <name evidence="1" type="ORF">J3R75_001694</name>
</gene>
<sequence>MKSIDLIGPIRPIRPMIRLPVHAGALSVGADLRVRPNRVPSRAVLFADRSDRLSFFADLSDLLSFVADGSD</sequence>
<keyword evidence="2" id="KW-1185">Reference proteome</keyword>
<comment type="caution">
    <text evidence="1">The sequence shown here is derived from an EMBL/GenBank/DDBJ whole genome shotgun (WGS) entry which is preliminary data.</text>
</comment>
<proteinExistence type="predicted"/>
<evidence type="ECO:0000313" key="1">
    <source>
        <dbReference type="EMBL" id="MDQ0289587.1"/>
    </source>
</evidence>
<organism evidence="1 2">
    <name type="scientific">Oligosphaera ethanolica</name>
    <dbReference type="NCBI Taxonomy" id="760260"/>
    <lineage>
        <taxon>Bacteria</taxon>
        <taxon>Pseudomonadati</taxon>
        <taxon>Lentisphaerota</taxon>
        <taxon>Oligosphaeria</taxon>
        <taxon>Oligosphaerales</taxon>
        <taxon>Oligosphaeraceae</taxon>
        <taxon>Oligosphaera</taxon>
    </lineage>
</organism>
<protein>
    <submittedName>
        <fullName evidence="1">Uncharacterized protein</fullName>
    </submittedName>
</protein>
<dbReference type="RefSeq" id="WP_307261035.1">
    <property type="nucleotide sequence ID" value="NZ_JAUSVL010000001.1"/>
</dbReference>
<evidence type="ECO:0000313" key="2">
    <source>
        <dbReference type="Proteomes" id="UP001238163"/>
    </source>
</evidence>
<dbReference type="Proteomes" id="UP001238163">
    <property type="component" value="Unassembled WGS sequence"/>
</dbReference>
<name>A0AAE4APM7_9BACT</name>
<accession>A0AAE4APM7</accession>
<dbReference type="EMBL" id="JAUSVL010000001">
    <property type="protein sequence ID" value="MDQ0289587.1"/>
    <property type="molecule type" value="Genomic_DNA"/>
</dbReference>